<sequence length="635" mass="70966">MTTTENAITDSPARPEHAADVRVQRVLFQPTDEIASQDLYVRVRKGRLISIGRESLTISPYSTASTRTYFGRFPAAYYQRWTEVREVIVRAEVTGRGRIRVFGSDDVDRERIVGGAEIVSESTESVEIPVQIDRFLDGGFIWVDVEAKDGPLTVANLRFETREATAPKQVSVVICTFNRAADCLNTLETLTGDSQALDIVSRVIVVDQGNDLVRERAGFGAVQEILGDRLQYIEQKNLGGAGGFTRGIYEVMGEDENADGDIVLMDDDIVLEPESLIRMASFSARTIDPVIVGAQMLYLYHPNVLHTSAEDADLDELRAGVPVHTKEQGIDLTKKLPYRWAEGGYNAWWTCLIPTEVVDRIGYPLPMFFQWDDIEYGLRARSRQIPTVTLPGAAVWHADFALKDRDDWSRFFSYRNSLVVTALHGAWRSKRVTQILFHHLFEMIMALHYGLAATTIMAIDGFLAGPDSIRTGSAEVIKEVGAVRAQYPDTVRHKPEEMVETGLFALPAIHSGGFPRIPWLVKVKRSLWQILGFNKLVGKISSADSNWYHSSQFRRAIVTDAALDSFRIRSFDPRTALKLIRESAGALWRLRRHGARAAESWRAAQASLSDRASWSAIFSDEQPSAPNGKSTKVST</sequence>
<dbReference type="InterPro" id="IPR040492">
    <property type="entry name" value="GlfT2_N"/>
</dbReference>
<evidence type="ECO:0000256" key="4">
    <source>
        <dbReference type="ARBA" id="ARBA00022679"/>
    </source>
</evidence>
<dbReference type="EMBL" id="JBIQWL010000003">
    <property type="protein sequence ID" value="MFH8250732.1"/>
    <property type="molecule type" value="Genomic_DNA"/>
</dbReference>
<evidence type="ECO:0000259" key="5">
    <source>
        <dbReference type="Pfam" id="PF17994"/>
    </source>
</evidence>
<name>A0ABW7Q924_9MICO</name>
<dbReference type="GO" id="GO:0016757">
    <property type="term" value="F:glycosyltransferase activity"/>
    <property type="evidence" value="ECO:0007669"/>
    <property type="project" value="UniProtKB-KW"/>
</dbReference>
<evidence type="ECO:0000256" key="3">
    <source>
        <dbReference type="ARBA" id="ARBA00022676"/>
    </source>
</evidence>
<protein>
    <submittedName>
        <fullName evidence="6">Glycosyltransferase</fullName>
        <ecNumber evidence="6">2.4.-.-</ecNumber>
    </submittedName>
</protein>
<organism evidence="6 7">
    <name type="scientific">Microbacterium alkaliflavum</name>
    <dbReference type="NCBI Taxonomy" id="3248839"/>
    <lineage>
        <taxon>Bacteria</taxon>
        <taxon>Bacillati</taxon>
        <taxon>Actinomycetota</taxon>
        <taxon>Actinomycetes</taxon>
        <taxon>Micrococcales</taxon>
        <taxon>Microbacteriaceae</taxon>
        <taxon>Microbacterium</taxon>
    </lineage>
</organism>
<reference evidence="6 7" key="1">
    <citation type="submission" date="2024-09" db="EMBL/GenBank/DDBJ databases">
        <authorList>
            <person name="Pan X."/>
        </authorList>
    </citation>
    <scope>NUCLEOTIDE SEQUENCE [LARGE SCALE GENOMIC DNA]</scope>
    <source>
        <strain evidence="6 7">B2969</strain>
    </source>
</reference>
<keyword evidence="7" id="KW-1185">Reference proteome</keyword>
<dbReference type="SUPFAM" id="SSF53448">
    <property type="entry name" value="Nucleotide-diphospho-sugar transferases"/>
    <property type="match status" value="1"/>
</dbReference>
<dbReference type="Pfam" id="PF17994">
    <property type="entry name" value="Glft2_N"/>
    <property type="match status" value="1"/>
</dbReference>
<proteinExistence type="inferred from homology"/>
<dbReference type="PANTHER" id="PTHR43179">
    <property type="entry name" value="RHAMNOSYLTRANSFERASE WBBL"/>
    <property type="match status" value="1"/>
</dbReference>
<evidence type="ECO:0000256" key="2">
    <source>
        <dbReference type="ARBA" id="ARBA00006739"/>
    </source>
</evidence>
<comment type="similarity">
    <text evidence="2">Belongs to the glycosyltransferase 2 family.</text>
</comment>
<dbReference type="RefSeq" id="WP_396640685.1">
    <property type="nucleotide sequence ID" value="NZ_JBIQWL010000003.1"/>
</dbReference>
<keyword evidence="3 6" id="KW-0328">Glycosyltransferase</keyword>
<comment type="pathway">
    <text evidence="1">Cell wall biogenesis; cell wall polysaccharide biosynthesis.</text>
</comment>
<feature type="domain" description="Galactofuranosyltransferase GlfT2 N-terminal" evidence="5">
    <location>
        <begin position="24"/>
        <end position="149"/>
    </location>
</feature>
<dbReference type="Gene3D" id="3.90.550.60">
    <property type="match status" value="1"/>
</dbReference>
<accession>A0ABW7Q924</accession>
<dbReference type="EC" id="2.4.-.-" evidence="6"/>
<dbReference type="PANTHER" id="PTHR43179:SF12">
    <property type="entry name" value="GALACTOFURANOSYLTRANSFERASE GLFT2"/>
    <property type="match status" value="1"/>
</dbReference>
<evidence type="ECO:0000256" key="1">
    <source>
        <dbReference type="ARBA" id="ARBA00004776"/>
    </source>
</evidence>
<dbReference type="InterPro" id="IPR029044">
    <property type="entry name" value="Nucleotide-diphossugar_trans"/>
</dbReference>
<dbReference type="Proteomes" id="UP001610861">
    <property type="component" value="Unassembled WGS sequence"/>
</dbReference>
<evidence type="ECO:0000313" key="7">
    <source>
        <dbReference type="Proteomes" id="UP001610861"/>
    </source>
</evidence>
<dbReference type="Pfam" id="PF13641">
    <property type="entry name" value="Glyco_tranf_2_3"/>
    <property type="match status" value="1"/>
</dbReference>
<keyword evidence="4 6" id="KW-0808">Transferase</keyword>
<evidence type="ECO:0000313" key="6">
    <source>
        <dbReference type="EMBL" id="MFH8250732.1"/>
    </source>
</evidence>
<comment type="caution">
    <text evidence="6">The sequence shown here is derived from an EMBL/GenBank/DDBJ whole genome shotgun (WGS) entry which is preliminary data.</text>
</comment>
<gene>
    <name evidence="6" type="ORF">ACH3VR_10240</name>
</gene>